<dbReference type="CDD" id="cd17321">
    <property type="entry name" value="MFS_MMR_MDR_like"/>
    <property type="match status" value="1"/>
</dbReference>
<feature type="transmembrane region" description="Helical" evidence="5">
    <location>
        <begin position="39"/>
        <end position="60"/>
    </location>
</feature>
<name>A0A7W8AE44_9ACTN</name>
<accession>A0A7W8AE44</accession>
<dbReference type="InterPro" id="IPR020846">
    <property type="entry name" value="MFS_dom"/>
</dbReference>
<dbReference type="EMBL" id="JACHIN010000023">
    <property type="protein sequence ID" value="MBB5084494.1"/>
    <property type="molecule type" value="Genomic_DNA"/>
</dbReference>
<evidence type="ECO:0000256" key="5">
    <source>
        <dbReference type="SAM" id="Phobius"/>
    </source>
</evidence>
<evidence type="ECO:0000256" key="2">
    <source>
        <dbReference type="ARBA" id="ARBA00022692"/>
    </source>
</evidence>
<keyword evidence="3 5" id="KW-1133">Transmembrane helix</keyword>
<feature type="transmembrane region" description="Helical" evidence="5">
    <location>
        <begin position="399"/>
        <end position="422"/>
    </location>
</feature>
<keyword evidence="4 5" id="KW-0472">Membrane</keyword>
<dbReference type="RefSeq" id="WP_221341762.1">
    <property type="nucleotide sequence ID" value="NZ_JACHIN010000023.1"/>
</dbReference>
<keyword evidence="2 5" id="KW-0812">Transmembrane</keyword>
<feature type="transmembrane region" description="Helical" evidence="5">
    <location>
        <begin position="428"/>
        <end position="446"/>
    </location>
</feature>
<evidence type="ECO:0000256" key="3">
    <source>
        <dbReference type="ARBA" id="ARBA00022989"/>
    </source>
</evidence>
<feature type="transmembrane region" description="Helical" evidence="5">
    <location>
        <begin position="97"/>
        <end position="122"/>
    </location>
</feature>
<dbReference type="InterPro" id="IPR011701">
    <property type="entry name" value="MFS"/>
</dbReference>
<feature type="transmembrane region" description="Helical" evidence="5">
    <location>
        <begin position="197"/>
        <end position="216"/>
    </location>
</feature>
<feature type="transmembrane region" description="Helical" evidence="5">
    <location>
        <begin position="331"/>
        <end position="349"/>
    </location>
</feature>
<feature type="transmembrane region" description="Helical" evidence="5">
    <location>
        <begin position="134"/>
        <end position="154"/>
    </location>
</feature>
<proteinExistence type="predicted"/>
<comment type="caution">
    <text evidence="7">The sequence shown here is derived from an EMBL/GenBank/DDBJ whole genome shotgun (WGS) entry which is preliminary data.</text>
</comment>
<dbReference type="Gene3D" id="1.20.1720.10">
    <property type="entry name" value="Multidrug resistance protein D"/>
    <property type="match status" value="1"/>
</dbReference>
<dbReference type="GO" id="GO:0022857">
    <property type="term" value="F:transmembrane transporter activity"/>
    <property type="evidence" value="ECO:0007669"/>
    <property type="project" value="InterPro"/>
</dbReference>
<evidence type="ECO:0000256" key="1">
    <source>
        <dbReference type="ARBA" id="ARBA00004651"/>
    </source>
</evidence>
<dbReference type="PROSITE" id="PS50850">
    <property type="entry name" value="MFS"/>
    <property type="match status" value="1"/>
</dbReference>
<comment type="subcellular location">
    <subcellularLocation>
        <location evidence="1">Cell membrane</location>
        <topology evidence="1">Multi-pass membrane protein</topology>
    </subcellularLocation>
</comment>
<dbReference type="PANTHER" id="PTHR42718:SF39">
    <property type="entry name" value="ACTINORHODIN TRANSPORTER-RELATED"/>
    <property type="match status" value="1"/>
</dbReference>
<evidence type="ECO:0000259" key="6">
    <source>
        <dbReference type="PROSITE" id="PS50850"/>
    </source>
</evidence>
<feature type="transmembrane region" description="Helical" evidence="5">
    <location>
        <begin position="160"/>
        <end position="185"/>
    </location>
</feature>
<dbReference type="PANTHER" id="PTHR42718">
    <property type="entry name" value="MAJOR FACILITATOR SUPERFAMILY MULTIDRUG TRANSPORTER MFSC"/>
    <property type="match status" value="1"/>
</dbReference>
<feature type="domain" description="Major facilitator superfamily (MFS) profile" evidence="6">
    <location>
        <begin position="6"/>
        <end position="449"/>
    </location>
</feature>
<evidence type="ECO:0000313" key="8">
    <source>
        <dbReference type="Proteomes" id="UP000568380"/>
    </source>
</evidence>
<feature type="transmembrane region" description="Helical" evidence="5">
    <location>
        <begin position="355"/>
        <end position="379"/>
    </location>
</feature>
<evidence type="ECO:0000313" key="7">
    <source>
        <dbReference type="EMBL" id="MBB5084494.1"/>
    </source>
</evidence>
<evidence type="ECO:0000256" key="4">
    <source>
        <dbReference type="ARBA" id="ARBA00023136"/>
    </source>
</evidence>
<feature type="transmembrane region" description="Helical" evidence="5">
    <location>
        <begin position="266"/>
        <end position="287"/>
    </location>
</feature>
<organism evidence="7 8">
    <name type="scientific">Nonomuraea endophytica</name>
    <dbReference type="NCBI Taxonomy" id="714136"/>
    <lineage>
        <taxon>Bacteria</taxon>
        <taxon>Bacillati</taxon>
        <taxon>Actinomycetota</taxon>
        <taxon>Actinomycetes</taxon>
        <taxon>Streptosporangiales</taxon>
        <taxon>Streptosporangiaceae</taxon>
        <taxon>Nonomuraea</taxon>
    </lineage>
</organism>
<protein>
    <submittedName>
        <fullName evidence="7">EmrB/QacA subfamily drug resistance transporter</fullName>
    </submittedName>
</protein>
<keyword evidence="8" id="KW-1185">Reference proteome</keyword>
<feature type="transmembrane region" description="Helical" evidence="5">
    <location>
        <begin position="72"/>
        <end position="91"/>
    </location>
</feature>
<dbReference type="Gene3D" id="1.20.1250.20">
    <property type="entry name" value="MFS general substrate transporter like domains"/>
    <property type="match status" value="1"/>
</dbReference>
<feature type="transmembrane region" description="Helical" evidence="5">
    <location>
        <begin position="222"/>
        <end position="240"/>
    </location>
</feature>
<dbReference type="SUPFAM" id="SSF103473">
    <property type="entry name" value="MFS general substrate transporter"/>
    <property type="match status" value="1"/>
</dbReference>
<reference evidence="7 8" key="1">
    <citation type="submission" date="2020-08" db="EMBL/GenBank/DDBJ databases">
        <title>Genomic Encyclopedia of Type Strains, Phase IV (KMG-IV): sequencing the most valuable type-strain genomes for metagenomic binning, comparative biology and taxonomic classification.</title>
        <authorList>
            <person name="Goeker M."/>
        </authorList>
    </citation>
    <scope>NUCLEOTIDE SEQUENCE [LARGE SCALE GENOMIC DNA]</scope>
    <source>
        <strain evidence="7 8">DSM 45385</strain>
    </source>
</reference>
<dbReference type="Proteomes" id="UP000568380">
    <property type="component" value="Unassembled WGS sequence"/>
</dbReference>
<dbReference type="Pfam" id="PF07690">
    <property type="entry name" value="MFS_1"/>
    <property type="match status" value="1"/>
</dbReference>
<dbReference type="GO" id="GO:0005886">
    <property type="term" value="C:plasma membrane"/>
    <property type="evidence" value="ECO:0007669"/>
    <property type="project" value="UniProtKB-SubCell"/>
</dbReference>
<sequence length="464" mass="48104">MRRGRMLAVLLVAWFMAQFDFFVVNVAAPAFERELGASQAQLELIVGGYAFTFAAGMITGGRLGDRYGYRRMFVIGMTAFTLASVLCGLALDPAQLIAARLLQGLAGAIMVPQVLAMVPVIFEPRERPKAVGWYGLAGGVGAIAGQVLGGLLLTADVLGLGWRIVFLLNLPIGVVTVVLAARLLPKADSGGYSRLDLRGAAGLAIGLALVLVPLGLGHSLGWPVWAWVCMAAAVPVLALTGRWQRVLAARGGQPVLDLALLKVRSYVAGVGAVTAFTAYFVSFMFTLTLLLQGGFGLDAFHAGLAFAPMGLMFSITSLLGSRLVRRYGPRVVVAGGCVTAAGLIAMLFVEGVPWTIAALMVVGTGNGLVLPQLIGTALVEVEPGQAGIASGFLTTAQQFAGAGGVAVIGAVFFAAAAGPGGYPGGMRWSAAIDLVLILVVVAVVAYNSRRALTRAELPVPSRRT</sequence>
<gene>
    <name evidence="7" type="ORF">HNR40_010003</name>
</gene>
<dbReference type="AlphaFoldDB" id="A0A7W8AE44"/>
<feature type="transmembrane region" description="Helical" evidence="5">
    <location>
        <begin position="299"/>
        <end position="319"/>
    </location>
</feature>
<dbReference type="InterPro" id="IPR036259">
    <property type="entry name" value="MFS_trans_sf"/>
</dbReference>